<organism evidence="8 9">
    <name type="scientific">Streptomyces fuscichromogenes</name>
    <dbReference type="NCBI Taxonomy" id="1324013"/>
    <lineage>
        <taxon>Bacteria</taxon>
        <taxon>Bacillati</taxon>
        <taxon>Actinomycetota</taxon>
        <taxon>Actinomycetes</taxon>
        <taxon>Kitasatosporales</taxon>
        <taxon>Streptomycetaceae</taxon>
        <taxon>Streptomyces</taxon>
    </lineage>
</organism>
<evidence type="ECO:0000313" key="8">
    <source>
        <dbReference type="EMBL" id="GGN40738.1"/>
    </source>
</evidence>
<dbReference type="GO" id="GO:0005506">
    <property type="term" value="F:iron ion binding"/>
    <property type="evidence" value="ECO:0007669"/>
    <property type="project" value="InterPro"/>
</dbReference>
<dbReference type="InterPro" id="IPR036396">
    <property type="entry name" value="Cyt_P450_sf"/>
</dbReference>
<dbReference type="PROSITE" id="PS00086">
    <property type="entry name" value="CYTOCHROME_P450"/>
    <property type="match status" value="1"/>
</dbReference>
<dbReference type="Pfam" id="PF00067">
    <property type="entry name" value="p450"/>
    <property type="match status" value="1"/>
</dbReference>
<reference evidence="8" key="1">
    <citation type="journal article" date="2014" name="Int. J. Syst. Evol. Microbiol.">
        <title>Complete genome sequence of Corynebacterium casei LMG S-19264T (=DSM 44701T), isolated from a smear-ripened cheese.</title>
        <authorList>
            <consortium name="US DOE Joint Genome Institute (JGI-PGF)"/>
            <person name="Walter F."/>
            <person name="Albersmeier A."/>
            <person name="Kalinowski J."/>
            <person name="Ruckert C."/>
        </authorList>
    </citation>
    <scope>NUCLEOTIDE SEQUENCE</scope>
    <source>
        <strain evidence="8">CGMCC 4.7110</strain>
    </source>
</reference>
<dbReference type="GO" id="GO:0006707">
    <property type="term" value="P:cholesterol catabolic process"/>
    <property type="evidence" value="ECO:0007669"/>
    <property type="project" value="TreeGrafter"/>
</dbReference>
<dbReference type="GO" id="GO:0008395">
    <property type="term" value="F:steroid hydroxylase activity"/>
    <property type="evidence" value="ECO:0007669"/>
    <property type="project" value="TreeGrafter"/>
</dbReference>
<protein>
    <submittedName>
        <fullName evidence="8">Cytochrome P450</fullName>
    </submittedName>
</protein>
<evidence type="ECO:0000313" key="9">
    <source>
        <dbReference type="Proteomes" id="UP000653411"/>
    </source>
</evidence>
<keyword evidence="6 7" id="KW-0503">Monooxygenase</keyword>
<dbReference type="FunFam" id="1.10.630.10:FF:000018">
    <property type="entry name" value="Cytochrome P450 monooxygenase"/>
    <property type="match status" value="1"/>
</dbReference>
<dbReference type="PRINTS" id="PR00359">
    <property type="entry name" value="BP450"/>
</dbReference>
<dbReference type="RefSeq" id="WP_189268604.1">
    <property type="nucleotide sequence ID" value="NZ_BMML01000032.1"/>
</dbReference>
<proteinExistence type="inferred from homology"/>
<evidence type="ECO:0000256" key="1">
    <source>
        <dbReference type="ARBA" id="ARBA00010617"/>
    </source>
</evidence>
<evidence type="ECO:0000256" key="4">
    <source>
        <dbReference type="ARBA" id="ARBA00023002"/>
    </source>
</evidence>
<dbReference type="Gene3D" id="1.10.630.10">
    <property type="entry name" value="Cytochrome P450"/>
    <property type="match status" value="1"/>
</dbReference>
<evidence type="ECO:0000256" key="2">
    <source>
        <dbReference type="ARBA" id="ARBA00022617"/>
    </source>
</evidence>
<dbReference type="GO" id="GO:0020037">
    <property type="term" value="F:heme binding"/>
    <property type="evidence" value="ECO:0007669"/>
    <property type="project" value="InterPro"/>
</dbReference>
<dbReference type="AlphaFoldDB" id="A0A917XNN7"/>
<dbReference type="InterPro" id="IPR002397">
    <property type="entry name" value="Cyt_P450_B"/>
</dbReference>
<dbReference type="PANTHER" id="PTHR46696:SF4">
    <property type="entry name" value="BIOTIN BIOSYNTHESIS CYTOCHROME P450"/>
    <property type="match status" value="1"/>
</dbReference>
<dbReference type="InterPro" id="IPR017972">
    <property type="entry name" value="Cyt_P450_CS"/>
</dbReference>
<gene>
    <name evidence="8" type="ORF">GCM10011578_088370</name>
</gene>
<evidence type="ECO:0000256" key="5">
    <source>
        <dbReference type="ARBA" id="ARBA00023004"/>
    </source>
</evidence>
<dbReference type="InterPro" id="IPR001128">
    <property type="entry name" value="Cyt_P450"/>
</dbReference>
<evidence type="ECO:0000256" key="6">
    <source>
        <dbReference type="ARBA" id="ARBA00023033"/>
    </source>
</evidence>
<dbReference type="PANTHER" id="PTHR46696">
    <property type="entry name" value="P450, PUTATIVE (EUROFUNG)-RELATED"/>
    <property type="match status" value="1"/>
</dbReference>
<keyword evidence="9" id="KW-1185">Reference proteome</keyword>
<keyword evidence="2 7" id="KW-0349">Heme</keyword>
<dbReference type="PRINTS" id="PR00385">
    <property type="entry name" value="P450"/>
</dbReference>
<accession>A0A917XNN7</accession>
<dbReference type="EMBL" id="BMML01000032">
    <property type="protein sequence ID" value="GGN40738.1"/>
    <property type="molecule type" value="Genomic_DNA"/>
</dbReference>
<comment type="similarity">
    <text evidence="1 7">Belongs to the cytochrome P450 family.</text>
</comment>
<dbReference type="Proteomes" id="UP000653411">
    <property type="component" value="Unassembled WGS sequence"/>
</dbReference>
<keyword evidence="3 7" id="KW-0479">Metal-binding</keyword>
<dbReference type="SUPFAM" id="SSF48264">
    <property type="entry name" value="Cytochrome P450"/>
    <property type="match status" value="1"/>
</dbReference>
<dbReference type="GO" id="GO:0036199">
    <property type="term" value="F:cholest-4-en-3-one 26-monooxygenase activity"/>
    <property type="evidence" value="ECO:0007669"/>
    <property type="project" value="TreeGrafter"/>
</dbReference>
<sequence length="418" mass="46701">MTTTPAFDPVFDPTRDDQLADPYPGYARMRAQCPVFHDQDRDIWVLTRHEDVVRVVHDPETFSSESAVRITSGPESDEVKQVLSEGWSLTPNLTESDGEEHTRLRVAVNRVFTPRRVAALEPFVRGTAEDLIARFAADGRADIIEGYAWPLPLMVMARILGVPPRDVPLLRQWSSNWLKLSVGIGEPAERVDWARDVVTMQHHVMALLDGTDMADEDSLVSSLARYGAEHGLDDVELMRIVMNLIIAGHVTVTRAIGNGLVTLLEHPRQLAALRAGEASVEAMVEEILRYESPVQGLFRTVTRETELGGRRLVPGDRVMVHWGSANRDGCVFEDPDEFALRSRPGRHQMAFGRGVHACLGASLARLQLRVAIPLLFDRLPGLRLGPTGSRTRERLVIARGFEELRLHWDVPHLREAAP</sequence>
<name>A0A917XNN7_9ACTN</name>
<keyword evidence="5 7" id="KW-0408">Iron</keyword>
<evidence type="ECO:0000256" key="7">
    <source>
        <dbReference type="RuleBase" id="RU000461"/>
    </source>
</evidence>
<keyword evidence="4 7" id="KW-0560">Oxidoreductase</keyword>
<reference evidence="8" key="2">
    <citation type="submission" date="2020-09" db="EMBL/GenBank/DDBJ databases">
        <authorList>
            <person name="Sun Q."/>
            <person name="Zhou Y."/>
        </authorList>
    </citation>
    <scope>NUCLEOTIDE SEQUENCE</scope>
    <source>
        <strain evidence="8">CGMCC 4.7110</strain>
    </source>
</reference>
<comment type="caution">
    <text evidence="8">The sequence shown here is derived from an EMBL/GenBank/DDBJ whole genome shotgun (WGS) entry which is preliminary data.</text>
</comment>
<evidence type="ECO:0000256" key="3">
    <source>
        <dbReference type="ARBA" id="ARBA00022723"/>
    </source>
</evidence>